<feature type="domain" description="DUF7598" evidence="3">
    <location>
        <begin position="40"/>
        <end position="175"/>
    </location>
</feature>
<keyword evidence="2" id="KW-1133">Transmembrane helix</keyword>
<evidence type="ECO:0000313" key="4">
    <source>
        <dbReference type="EMBL" id="KAK6955828.1"/>
    </source>
</evidence>
<feature type="transmembrane region" description="Helical" evidence="2">
    <location>
        <begin position="118"/>
        <end position="135"/>
    </location>
</feature>
<comment type="caution">
    <text evidence="4">The sequence shown here is derived from an EMBL/GenBank/DDBJ whole genome shotgun (WGS) entry which is preliminary data.</text>
</comment>
<dbReference type="AlphaFoldDB" id="A0AAX6MT55"/>
<name>A0AAX6MT55_9PEZI</name>
<reference evidence="4 5" key="1">
    <citation type="journal article" date="2024" name="Front Chem Biol">
        <title>Unveiling the potential of Daldinia eschscholtzii MFLUCC 19-0629 through bioactivity and bioinformatics studies for enhanced sustainable agriculture production.</title>
        <authorList>
            <person name="Brooks S."/>
            <person name="Weaver J.A."/>
            <person name="Klomchit A."/>
            <person name="Alharthi S.A."/>
            <person name="Onlamun T."/>
            <person name="Nurani R."/>
            <person name="Vong T.K."/>
            <person name="Alberti F."/>
            <person name="Greco C."/>
        </authorList>
    </citation>
    <scope>NUCLEOTIDE SEQUENCE [LARGE SCALE GENOMIC DNA]</scope>
    <source>
        <strain evidence="4">MFLUCC 19-0629</strain>
    </source>
</reference>
<feature type="transmembrane region" description="Helical" evidence="2">
    <location>
        <begin position="155"/>
        <end position="176"/>
    </location>
</feature>
<feature type="region of interest" description="Disordered" evidence="1">
    <location>
        <begin position="234"/>
        <end position="295"/>
    </location>
</feature>
<keyword evidence="2" id="KW-0812">Transmembrane</keyword>
<keyword evidence="5" id="KW-1185">Reference proteome</keyword>
<evidence type="ECO:0000259" key="3">
    <source>
        <dbReference type="Pfam" id="PF24535"/>
    </source>
</evidence>
<sequence>MLPRERNANAYTPRDTTLGIAKFTNTMGIKSSSGFQGSAFIILQVIRACNLAVLLAVIFVSGIMMYFAKMPNGFQFFNDVSLAFVIAVAGLLFWSELPIKTGKAMITKNWPAIGEDRGFTWLGIAMILIGCHHLGALSNKTYTNEDVPSQVWQAIMASGIIAIAFGVTNVIASFVFSNKASGVHAREVRNNGATTRDVNFTEEYDSYRSNSVRKEKTKSRFSIFARGKPKISHPIPQDVEYGHSEDHLPIDDRSSPIIPDVKRPPTALHPAYNAGSRSSRYSEASHLDRFGENRI</sequence>
<dbReference type="InterPro" id="IPR056019">
    <property type="entry name" value="DUF7598"/>
</dbReference>
<proteinExistence type="predicted"/>
<evidence type="ECO:0000256" key="1">
    <source>
        <dbReference type="SAM" id="MobiDB-lite"/>
    </source>
</evidence>
<organism evidence="4 5">
    <name type="scientific">Daldinia eschscholtzii</name>
    <dbReference type="NCBI Taxonomy" id="292717"/>
    <lineage>
        <taxon>Eukaryota</taxon>
        <taxon>Fungi</taxon>
        <taxon>Dikarya</taxon>
        <taxon>Ascomycota</taxon>
        <taxon>Pezizomycotina</taxon>
        <taxon>Sordariomycetes</taxon>
        <taxon>Xylariomycetidae</taxon>
        <taxon>Xylariales</taxon>
        <taxon>Hypoxylaceae</taxon>
        <taxon>Daldinia</taxon>
    </lineage>
</organism>
<feature type="transmembrane region" description="Helical" evidence="2">
    <location>
        <begin position="48"/>
        <end position="68"/>
    </location>
</feature>
<protein>
    <recommendedName>
        <fullName evidence="3">DUF7598 domain-containing protein</fullName>
    </recommendedName>
</protein>
<feature type="transmembrane region" description="Helical" evidence="2">
    <location>
        <begin position="80"/>
        <end position="97"/>
    </location>
</feature>
<dbReference type="Proteomes" id="UP001369815">
    <property type="component" value="Unassembled WGS sequence"/>
</dbReference>
<dbReference type="Pfam" id="PF24535">
    <property type="entry name" value="DUF7598"/>
    <property type="match status" value="1"/>
</dbReference>
<feature type="compositionally biased region" description="Basic and acidic residues" evidence="1">
    <location>
        <begin position="283"/>
        <end position="295"/>
    </location>
</feature>
<evidence type="ECO:0000256" key="2">
    <source>
        <dbReference type="SAM" id="Phobius"/>
    </source>
</evidence>
<keyword evidence="2" id="KW-0472">Membrane</keyword>
<feature type="compositionally biased region" description="Basic and acidic residues" evidence="1">
    <location>
        <begin position="240"/>
        <end position="254"/>
    </location>
</feature>
<evidence type="ECO:0000313" key="5">
    <source>
        <dbReference type="Proteomes" id="UP001369815"/>
    </source>
</evidence>
<gene>
    <name evidence="4" type="ORF">Daesc_003472</name>
</gene>
<dbReference type="EMBL" id="JBANMG010000003">
    <property type="protein sequence ID" value="KAK6955828.1"/>
    <property type="molecule type" value="Genomic_DNA"/>
</dbReference>
<accession>A0AAX6MT55</accession>